<gene>
    <name evidence="1" type="ORF">Gaeavirus13_6</name>
</gene>
<evidence type="ECO:0008006" key="2">
    <source>
        <dbReference type="Google" id="ProtNLM"/>
    </source>
</evidence>
<evidence type="ECO:0000313" key="1">
    <source>
        <dbReference type="EMBL" id="AYV80164.1"/>
    </source>
</evidence>
<name>A0A3G5A0Y9_9VIRU</name>
<accession>A0A3G5A0Y9</accession>
<protein>
    <recommendedName>
        <fullName evidence="2">MORN repeat-containing protein</fullName>
    </recommendedName>
</protein>
<sequence>MQVSHGETIDKTVSLYSEIGQYLKDKLKTIKYDKVNVNNNKFVIKYIETGTIKCIIDCIDDKFVGQCTIYNRLGHISCEGYLHDNSPIGTWNLWNNVSTVNCKLNFNDKGQYNGLQIISRMTDNISTFITMINDVPHGPFVQFISAISFCKGQYINGKKQGIWHLQNPLSISKNIIPIMFKDDIEIQVPQAQESESESESLFNIMKNKLEDVDPIKFNICNEYFDTNASAMVIKPTDIQNNNKYIVYYAPDKIHIEIDYKSGKLEGSQRVYHESGKLHYEGQILNSKRVGTCTRYNPSGEKRCRTTFTSEGIMTGRQKLYTFSGNHYMFNTINGIKHGYAYYKMKHKQIIFKTFYDNGTLIGPSEIYITTPKPKPKP</sequence>
<reference evidence="1" key="1">
    <citation type="submission" date="2018-10" db="EMBL/GenBank/DDBJ databases">
        <title>Hidden diversity of soil giant viruses.</title>
        <authorList>
            <person name="Schulz F."/>
            <person name="Alteio L."/>
            <person name="Goudeau D."/>
            <person name="Ryan E.M."/>
            <person name="Malmstrom R.R."/>
            <person name="Blanchard J."/>
            <person name="Woyke T."/>
        </authorList>
    </citation>
    <scope>NUCLEOTIDE SEQUENCE</scope>
    <source>
        <strain evidence="1">GAV1</strain>
    </source>
</reference>
<dbReference type="EMBL" id="MK072211">
    <property type="protein sequence ID" value="AYV80164.1"/>
    <property type="molecule type" value="Genomic_DNA"/>
</dbReference>
<proteinExistence type="predicted"/>
<dbReference type="SUPFAM" id="SSF82185">
    <property type="entry name" value="Histone H3 K4-specific methyltransferase SET7/9 N-terminal domain"/>
    <property type="match status" value="1"/>
</dbReference>
<dbReference type="Gene3D" id="2.20.110.10">
    <property type="entry name" value="Histone H3 K4-specific methyltransferase SET7/9 N-terminal domain"/>
    <property type="match status" value="1"/>
</dbReference>
<organism evidence="1">
    <name type="scientific">Gaeavirus sp</name>
    <dbReference type="NCBI Taxonomy" id="2487767"/>
    <lineage>
        <taxon>Viruses</taxon>
        <taxon>Varidnaviria</taxon>
        <taxon>Bamfordvirae</taxon>
        <taxon>Nucleocytoviricota</taxon>
        <taxon>Megaviricetes</taxon>
        <taxon>Imitervirales</taxon>
        <taxon>Mimiviridae</taxon>
        <taxon>Klosneuvirinae</taxon>
    </lineage>
</organism>